<evidence type="ECO:0008006" key="4">
    <source>
        <dbReference type="Google" id="ProtNLM"/>
    </source>
</evidence>
<keyword evidence="2" id="KW-0732">Signal</keyword>
<feature type="chain" id="PRO_5018209963" description="Periplasmic heavy metal sensor" evidence="2">
    <location>
        <begin position="24"/>
        <end position="177"/>
    </location>
</feature>
<evidence type="ECO:0000256" key="1">
    <source>
        <dbReference type="SAM" id="Coils"/>
    </source>
</evidence>
<reference evidence="3" key="1">
    <citation type="submission" date="2017-02" db="EMBL/GenBank/DDBJ databases">
        <authorList>
            <person name="Regsiter A."/>
            <person name="William W."/>
        </authorList>
    </citation>
    <scope>NUCLEOTIDE SEQUENCE</scope>
    <source>
        <strain evidence="3">Bib</strain>
    </source>
</reference>
<dbReference type="InterPro" id="IPR025961">
    <property type="entry name" value="Metal_resist"/>
</dbReference>
<proteinExistence type="predicted"/>
<protein>
    <recommendedName>
        <fullName evidence="4">Periplasmic heavy metal sensor</fullName>
    </recommendedName>
</protein>
<accession>A0A3P3XI92</accession>
<feature type="signal peptide" evidence="2">
    <location>
        <begin position="1"/>
        <end position="23"/>
    </location>
</feature>
<dbReference type="AlphaFoldDB" id="A0A3P3XI92"/>
<dbReference type="EMBL" id="FWDM01000018">
    <property type="protein sequence ID" value="SLM12486.1"/>
    <property type="molecule type" value="Genomic_DNA"/>
</dbReference>
<evidence type="ECO:0000313" key="3">
    <source>
        <dbReference type="EMBL" id="SLM12486.1"/>
    </source>
</evidence>
<sequence length="177" mass="19966">MKSNRAKLLVMLFLIAAVALVSAQGGPGMGMQGVMGPSAVREWFKSLNLTNDDLDKLEKTLAARELELVKAQNEIKILQTKVANMLLEPNPDMAQIEDAVAKSLEWEKTVRMIQIERQVEIRKILGEQRWQSVLLLVREARMSEKAGKFANSFSAKGLSPDEADRYTRLLKVLRRIM</sequence>
<evidence type="ECO:0000256" key="2">
    <source>
        <dbReference type="SAM" id="SignalP"/>
    </source>
</evidence>
<dbReference type="Pfam" id="PF13801">
    <property type="entry name" value="Metal_resist"/>
    <property type="match status" value="1"/>
</dbReference>
<organism evidence="3">
    <name type="scientific">uncultured spirochete</name>
    <dbReference type="NCBI Taxonomy" id="156406"/>
    <lineage>
        <taxon>Bacteria</taxon>
        <taxon>Pseudomonadati</taxon>
        <taxon>Spirochaetota</taxon>
        <taxon>Spirochaetia</taxon>
        <taxon>Spirochaetales</taxon>
        <taxon>environmental samples</taxon>
    </lineage>
</organism>
<keyword evidence="1" id="KW-0175">Coiled coil</keyword>
<name>A0A3P3XI92_9SPIR</name>
<feature type="coiled-coil region" evidence="1">
    <location>
        <begin position="47"/>
        <end position="88"/>
    </location>
</feature>
<dbReference type="Gene3D" id="1.20.120.1490">
    <property type="match status" value="1"/>
</dbReference>
<gene>
    <name evidence="3" type="ORF">SPIROBIBN47_250058</name>
</gene>